<feature type="non-terminal residue" evidence="2">
    <location>
        <position position="1"/>
    </location>
</feature>
<reference evidence="2 3" key="1">
    <citation type="submission" date="2020-05" db="EMBL/GenBank/DDBJ databases">
        <title>Draft Genome Sequences of Sphingomonas sp. Isolated from the International Space Station.</title>
        <authorList>
            <person name="Bijlani S."/>
            <person name="Singh N.K."/>
            <person name="Mason C.E."/>
            <person name="Wang C.C."/>
            <person name="Venkateswaran K."/>
        </authorList>
    </citation>
    <scope>NUCLEOTIDE SEQUENCE [LARGE SCALE GENOMIC DNA]</scope>
    <source>
        <strain evidence="2">ISS-IIF7SWP</strain>
    </source>
</reference>
<evidence type="ECO:0000313" key="3">
    <source>
        <dbReference type="Proteomes" id="UP000531581"/>
    </source>
</evidence>
<sequence length="238" mass="25812">AGKLHLLQFRAIIIASHHNYMSLHAKARLGVTESKTKGTLMSDQRLKTLDQLTRVPILPVNELESFRNTLADLKTCSGLVESELAARATCPHCSFTPKADQLPLTAPASSVLATLDDKLDALLKAWTTRLREELDDPITLAEGLQLVDAKVRDRIKAFAAGGDLPEPLDGEIVAGIRDALSDLAKVEITSADLRAALTSGGSPVTVDDIRKRFEKLLVDELKGKDEAKVRFVIVEGAN</sequence>
<keyword evidence="2" id="KW-0547">Nucleotide-binding</keyword>
<feature type="domain" description="DUF6079" evidence="1">
    <location>
        <begin position="32"/>
        <end position="124"/>
    </location>
</feature>
<name>A0A7Y7UU53_9SPHN</name>
<organism evidence="2 3">
    <name type="scientific">Sphingomonas sanguinis</name>
    <dbReference type="NCBI Taxonomy" id="33051"/>
    <lineage>
        <taxon>Bacteria</taxon>
        <taxon>Pseudomonadati</taxon>
        <taxon>Pseudomonadota</taxon>
        <taxon>Alphaproteobacteria</taxon>
        <taxon>Sphingomonadales</taxon>
        <taxon>Sphingomonadaceae</taxon>
        <taxon>Sphingomonas</taxon>
    </lineage>
</organism>
<dbReference type="Pfam" id="PF26388">
    <property type="entry name" value="DUF6079_6th"/>
    <property type="match status" value="1"/>
</dbReference>
<dbReference type="Proteomes" id="UP000531581">
    <property type="component" value="Unassembled WGS sequence"/>
</dbReference>
<gene>
    <name evidence="2" type="ORF">HLV41_21250</name>
</gene>
<evidence type="ECO:0000259" key="1">
    <source>
        <dbReference type="Pfam" id="PF26388"/>
    </source>
</evidence>
<proteinExistence type="predicted"/>
<dbReference type="GO" id="GO:0005524">
    <property type="term" value="F:ATP binding"/>
    <property type="evidence" value="ECO:0007669"/>
    <property type="project" value="UniProtKB-KW"/>
</dbReference>
<keyword evidence="2" id="KW-0067">ATP-binding</keyword>
<dbReference type="AlphaFoldDB" id="A0A7Y7UU53"/>
<evidence type="ECO:0000313" key="2">
    <source>
        <dbReference type="EMBL" id="NVP33556.1"/>
    </source>
</evidence>
<dbReference type="EMBL" id="JABYQV010000064">
    <property type="protein sequence ID" value="NVP33556.1"/>
    <property type="molecule type" value="Genomic_DNA"/>
</dbReference>
<accession>A0A7Y7UU53</accession>
<protein>
    <submittedName>
        <fullName evidence="2">ATP-binding protein</fullName>
    </submittedName>
</protein>
<comment type="caution">
    <text evidence="2">The sequence shown here is derived from an EMBL/GenBank/DDBJ whole genome shotgun (WGS) entry which is preliminary data.</text>
</comment>
<dbReference type="InterPro" id="IPR058574">
    <property type="entry name" value="DUF6079_6th"/>
</dbReference>